<dbReference type="PANTHER" id="PTHR43133">
    <property type="entry name" value="RNA POLYMERASE ECF-TYPE SIGMA FACTO"/>
    <property type="match status" value="1"/>
</dbReference>
<feature type="domain" description="RNA polymerase sigma-70 region 2" evidence="6">
    <location>
        <begin position="45"/>
        <end position="111"/>
    </location>
</feature>
<dbReference type="STRING" id="1742973.COMA2_30301"/>
<proteinExistence type="inferred from homology"/>
<evidence type="ECO:0000259" key="6">
    <source>
        <dbReference type="Pfam" id="PF04542"/>
    </source>
</evidence>
<dbReference type="InterPro" id="IPR007627">
    <property type="entry name" value="RNA_pol_sigma70_r2"/>
</dbReference>
<dbReference type="Gene3D" id="1.10.10.10">
    <property type="entry name" value="Winged helix-like DNA-binding domain superfamily/Winged helix DNA-binding domain"/>
    <property type="match status" value="1"/>
</dbReference>
<evidence type="ECO:0000256" key="1">
    <source>
        <dbReference type="ARBA" id="ARBA00010641"/>
    </source>
</evidence>
<dbReference type="Gene3D" id="1.10.1740.10">
    <property type="match status" value="1"/>
</dbReference>
<evidence type="ECO:0000259" key="7">
    <source>
        <dbReference type="Pfam" id="PF08281"/>
    </source>
</evidence>
<keyword evidence="3" id="KW-0731">Sigma factor</keyword>
<dbReference type="InterPro" id="IPR036388">
    <property type="entry name" value="WH-like_DNA-bd_sf"/>
</dbReference>
<dbReference type="InterPro" id="IPR013249">
    <property type="entry name" value="RNA_pol_sigma70_r4_t2"/>
</dbReference>
<evidence type="ECO:0000256" key="4">
    <source>
        <dbReference type="ARBA" id="ARBA00023125"/>
    </source>
</evidence>
<dbReference type="EMBL" id="CZPZ01000023">
    <property type="protein sequence ID" value="CUS37494.1"/>
    <property type="molecule type" value="Genomic_DNA"/>
</dbReference>
<dbReference type="AlphaFoldDB" id="A0A0S4LNK2"/>
<feature type="domain" description="RNA polymerase sigma factor 70 region 4 type 2" evidence="7">
    <location>
        <begin position="153"/>
        <end position="203"/>
    </location>
</feature>
<keyword evidence="4" id="KW-0238">DNA-binding</keyword>
<comment type="similarity">
    <text evidence="1">Belongs to the sigma-70 factor family. ECF subfamily.</text>
</comment>
<evidence type="ECO:0000313" key="9">
    <source>
        <dbReference type="Proteomes" id="UP000198736"/>
    </source>
</evidence>
<sequence length="227" mass="26131">MFRPRLDSLFHPLVDSLRMGASPTTHRLSTSSLTDPRSVTNFDRLYRDHVDLIYRFAHRLCDEPEAAKDLVQETFLNAYRGFARFRGDAQISTWLYTIASRACLRMRRRRKGAPERELSLEEFTPTSDGEFRLQIPIDGLSPEAALHNKQLRAALDAAIDQLPKKYRMVLVLRDMEGVSAKEVGAIMGLNERAVKSRLHRARLFVRRQLSARDLGEPFTDHTHASRR</sequence>
<dbReference type="OrthoDB" id="8684701at2"/>
<protein>
    <submittedName>
        <fullName evidence="8">Putative RNA polymerase sigma-E factor (Sigma-24)</fullName>
    </submittedName>
</protein>
<keyword evidence="9" id="KW-1185">Reference proteome</keyword>
<dbReference type="Pfam" id="PF08281">
    <property type="entry name" value="Sigma70_r4_2"/>
    <property type="match status" value="1"/>
</dbReference>
<evidence type="ECO:0000313" key="8">
    <source>
        <dbReference type="EMBL" id="CUS37494.1"/>
    </source>
</evidence>
<dbReference type="GO" id="GO:0003677">
    <property type="term" value="F:DNA binding"/>
    <property type="evidence" value="ECO:0007669"/>
    <property type="project" value="UniProtKB-KW"/>
</dbReference>
<dbReference type="PANTHER" id="PTHR43133:SF8">
    <property type="entry name" value="RNA POLYMERASE SIGMA FACTOR HI_1459-RELATED"/>
    <property type="match status" value="1"/>
</dbReference>
<dbReference type="CDD" id="cd06171">
    <property type="entry name" value="Sigma70_r4"/>
    <property type="match status" value="1"/>
</dbReference>
<dbReference type="InterPro" id="IPR039425">
    <property type="entry name" value="RNA_pol_sigma-70-like"/>
</dbReference>
<dbReference type="InterPro" id="IPR013324">
    <property type="entry name" value="RNA_pol_sigma_r3/r4-like"/>
</dbReference>
<dbReference type="GO" id="GO:0016987">
    <property type="term" value="F:sigma factor activity"/>
    <property type="evidence" value="ECO:0007669"/>
    <property type="project" value="UniProtKB-KW"/>
</dbReference>
<gene>
    <name evidence="8" type="ORF">COMA2_30301</name>
</gene>
<dbReference type="InterPro" id="IPR014284">
    <property type="entry name" value="RNA_pol_sigma-70_dom"/>
</dbReference>
<dbReference type="RefSeq" id="WP_090899240.1">
    <property type="nucleotide sequence ID" value="NZ_CZPZ01000023.1"/>
</dbReference>
<dbReference type="SUPFAM" id="SSF88659">
    <property type="entry name" value="Sigma3 and sigma4 domains of RNA polymerase sigma factors"/>
    <property type="match status" value="1"/>
</dbReference>
<keyword evidence="2" id="KW-0805">Transcription regulation</keyword>
<reference evidence="9" key="1">
    <citation type="submission" date="2015-10" db="EMBL/GenBank/DDBJ databases">
        <authorList>
            <person name="Luecker S."/>
            <person name="Luecker S."/>
        </authorList>
    </citation>
    <scope>NUCLEOTIDE SEQUENCE [LARGE SCALE GENOMIC DNA]</scope>
</reference>
<dbReference type="Proteomes" id="UP000198736">
    <property type="component" value="Unassembled WGS sequence"/>
</dbReference>
<organism evidence="8 9">
    <name type="scientific">Candidatus Nitrospira nitrificans</name>
    <dbReference type="NCBI Taxonomy" id="1742973"/>
    <lineage>
        <taxon>Bacteria</taxon>
        <taxon>Pseudomonadati</taxon>
        <taxon>Nitrospirota</taxon>
        <taxon>Nitrospiria</taxon>
        <taxon>Nitrospirales</taxon>
        <taxon>Nitrospiraceae</taxon>
        <taxon>Nitrospira</taxon>
    </lineage>
</organism>
<dbReference type="NCBIfam" id="TIGR02937">
    <property type="entry name" value="sigma70-ECF"/>
    <property type="match status" value="1"/>
</dbReference>
<dbReference type="InterPro" id="IPR013325">
    <property type="entry name" value="RNA_pol_sigma_r2"/>
</dbReference>
<name>A0A0S4LNK2_9BACT</name>
<dbReference type="GO" id="GO:0006352">
    <property type="term" value="P:DNA-templated transcription initiation"/>
    <property type="evidence" value="ECO:0007669"/>
    <property type="project" value="InterPro"/>
</dbReference>
<evidence type="ECO:0000256" key="5">
    <source>
        <dbReference type="ARBA" id="ARBA00023163"/>
    </source>
</evidence>
<accession>A0A0S4LNK2</accession>
<dbReference type="SUPFAM" id="SSF88946">
    <property type="entry name" value="Sigma2 domain of RNA polymerase sigma factors"/>
    <property type="match status" value="1"/>
</dbReference>
<keyword evidence="5" id="KW-0804">Transcription</keyword>
<evidence type="ECO:0000256" key="2">
    <source>
        <dbReference type="ARBA" id="ARBA00023015"/>
    </source>
</evidence>
<dbReference type="Pfam" id="PF04542">
    <property type="entry name" value="Sigma70_r2"/>
    <property type="match status" value="1"/>
</dbReference>
<evidence type="ECO:0000256" key="3">
    <source>
        <dbReference type="ARBA" id="ARBA00023082"/>
    </source>
</evidence>